<gene>
    <name evidence="2" type="ORF">DIATSA_LOCUS6270</name>
</gene>
<reference evidence="2" key="1">
    <citation type="submission" date="2021-12" db="EMBL/GenBank/DDBJ databases">
        <authorList>
            <person name="King R."/>
        </authorList>
    </citation>
    <scope>NUCLEOTIDE SEQUENCE</scope>
</reference>
<evidence type="ECO:0000256" key="1">
    <source>
        <dbReference type="SAM" id="MobiDB-lite"/>
    </source>
</evidence>
<dbReference type="Proteomes" id="UP001153714">
    <property type="component" value="Chromosome 2"/>
</dbReference>
<feature type="region of interest" description="Disordered" evidence="1">
    <location>
        <begin position="166"/>
        <end position="278"/>
    </location>
</feature>
<accession>A0A9N9WDF2</accession>
<dbReference type="OrthoDB" id="7477053at2759"/>
<reference evidence="2" key="2">
    <citation type="submission" date="2022-10" db="EMBL/GenBank/DDBJ databases">
        <authorList>
            <consortium name="ENA_rothamsted_submissions"/>
            <consortium name="culmorum"/>
            <person name="King R."/>
        </authorList>
    </citation>
    <scope>NUCLEOTIDE SEQUENCE</scope>
</reference>
<feature type="compositionally biased region" description="Gly residues" evidence="1">
    <location>
        <begin position="200"/>
        <end position="256"/>
    </location>
</feature>
<evidence type="ECO:0000313" key="2">
    <source>
        <dbReference type="EMBL" id="CAG9788471.1"/>
    </source>
</evidence>
<dbReference type="AlphaFoldDB" id="A0A9N9WDF2"/>
<dbReference type="EMBL" id="OU893333">
    <property type="protein sequence ID" value="CAG9788471.1"/>
    <property type="molecule type" value="Genomic_DNA"/>
</dbReference>
<organism evidence="2 3">
    <name type="scientific">Diatraea saccharalis</name>
    <name type="common">sugarcane borer</name>
    <dbReference type="NCBI Taxonomy" id="40085"/>
    <lineage>
        <taxon>Eukaryota</taxon>
        <taxon>Metazoa</taxon>
        <taxon>Ecdysozoa</taxon>
        <taxon>Arthropoda</taxon>
        <taxon>Hexapoda</taxon>
        <taxon>Insecta</taxon>
        <taxon>Pterygota</taxon>
        <taxon>Neoptera</taxon>
        <taxon>Endopterygota</taxon>
        <taxon>Lepidoptera</taxon>
        <taxon>Glossata</taxon>
        <taxon>Ditrysia</taxon>
        <taxon>Pyraloidea</taxon>
        <taxon>Crambidae</taxon>
        <taxon>Crambinae</taxon>
        <taxon>Diatraea</taxon>
    </lineage>
</organism>
<name>A0A9N9WDF2_9NEOP</name>
<protein>
    <submittedName>
        <fullName evidence="2">Uncharacterized protein</fullName>
    </submittedName>
</protein>
<feature type="compositionally biased region" description="Low complexity" evidence="1">
    <location>
        <begin position="257"/>
        <end position="278"/>
    </location>
</feature>
<evidence type="ECO:0000313" key="3">
    <source>
        <dbReference type="Proteomes" id="UP001153714"/>
    </source>
</evidence>
<sequence>MRLAPMSLPKQYYANERMNKILKNATRLDGRRRGYDYNKEQPYEKGYDLNLTTRAMDMLRQTVYLTQYRMMHLQYVTDTYSTDISFRVGYIFSRLDKIIHDMRLLYTVMNKTTINDTTHNYYYPDYQTGFYTYLLYYSYFLKHNHDVTYIVEYLIELHTNIVKETREKTKKGTPKPGSEEPSFEPAGSDSDAGEADGKEGAGGGPAGGGAARGDTAGGGPIGGGPAGDGPVGGESAGDGPVGGRPAGDKPAGGGPVAGEPAGPEPGGAEEPAAGSPDQ</sequence>
<keyword evidence="3" id="KW-1185">Reference proteome</keyword>
<proteinExistence type="predicted"/>